<evidence type="ECO:0000256" key="3">
    <source>
        <dbReference type="SAM" id="MobiDB-lite"/>
    </source>
</evidence>
<sequence length="1246" mass="135406">MSQLSLLVQAPGFARDHEAVARATAYVGDFHYLVPMDRVVALCQEAFATRDPGLCRFLSAFFHAETRIGLAAFFALLVETPDLRDGTLYSSEVATAILDFYVSIRSGSVAGSLASLRYTEGSAIDPRAARPIPGSCSSAAFSIRSVRTSQRHLASELVTKPLYAGLMHCQTVDVFGRGADPVAAPDLNVSQCLGSPTAPLETPPRTDAEFINRYVKGAAHARYSDYMQVGERQQIVYPELAYLPIESIVPVIDRILQASSSDAGLSFLMQTRHLTLQADKAPELVPTSPFLADHKIGPFITELPLETLQLIEKDADFIDEKAFRTDLVRVIGREYARRELYEDAAVCYAKTRDLNLLRELICGILEQMPEHPMNGNGGDSQLSRATLLLQLVQICFLLVSVLPVVHLDALTAMLEGHPWKTPFQRTFVASMREQILSGQTTRKMSHAFLSDPANMRLDKATLSGIQSKELRIAADKFLLLSSHLMLSLMQMQTGSTMPKRTDKHWDMANWDRFSRLAHGGLVYRNCDSGRCAEFYTPFYDALAQGRLTAENDGYACGGALLAIAIMYAGTSTYSEVAPLALVDAALEVITAPRGLIATFDEDGNVPASALVQGYEALIFGYAIAVGLSSLGSGDESLTAFLATILDLPGAAHPDAIYGVLLGIGLLHLGNSEFLRAFNLSGYCVDLFGAPLLSGHPANGVQNIFSSVAARVLDYFTSRHEKIRTGAALCLALTCYKLEREADRAVEFLLDFEPRALEAPKLADKFCEGIQEAGPLALGLAYAHTNSLEVATQLVSIATRSSVEKVSFYGILMTSFVFTSPRYANDLLSMAAKSHRIACRRGAALALGYLNAGSWDPDVVVELRTLMADQVEAVRADAVIAQALVLQNCPSRELPEPIKLEPEPPLVDRQKRVLYEEDHSKAFVARVKAYNRLLQVPASLSERAREFRAFETVSATPSSAAPEGGEKATPSYAQEVEALMDEGFSCQKYCAQFRADIVGGLTDTKYVEATSLGIRAQMLALGILNAGGMNCSFSLRTHIGLPDDFAFVGALLFAESHAWHPLAACLGLCFRPDVCITVLPAIQDDGEIIVEPWDTTLAIPAEHNHPYPEYTRERAAASIEKYLQSARLSLHAAESHVGTTTADDDCFSFLAQAHLTATRHFLREADSANLRTVVEGVEPEADTEAKTGTEADPQPSTAAPVEAKIDTLQTPCRLLQCQLAHVIVPADAEVVPVAAIRQGLVVMRSAQ</sequence>
<dbReference type="PANTHER" id="PTHR10943:SF2">
    <property type="entry name" value="26S PROTEASOME NON-ATPASE REGULATORY SUBUNIT 1"/>
    <property type="match status" value="1"/>
</dbReference>
<feature type="region of interest" description="Disordered" evidence="3">
    <location>
        <begin position="1176"/>
        <end position="1199"/>
    </location>
</feature>
<gene>
    <name evidence="4" type="ORF">GMRT_10544</name>
</gene>
<dbReference type="GO" id="GO:0034515">
    <property type="term" value="C:proteasome storage granule"/>
    <property type="evidence" value="ECO:0007669"/>
    <property type="project" value="TreeGrafter"/>
</dbReference>
<name>A0A4Z1SMG1_GIAMU</name>
<dbReference type="EMBL" id="VDLU01000004">
    <property type="protein sequence ID" value="TNJ26876.1"/>
    <property type="molecule type" value="Genomic_DNA"/>
</dbReference>
<dbReference type="GO" id="GO:0008540">
    <property type="term" value="C:proteasome regulatory particle, base subcomplex"/>
    <property type="evidence" value="ECO:0007669"/>
    <property type="project" value="TreeGrafter"/>
</dbReference>
<dbReference type="PANTHER" id="PTHR10943">
    <property type="entry name" value="26S PROTEASOME NON-ATPASE REGULATORY SUBUNIT"/>
    <property type="match status" value="1"/>
</dbReference>
<reference evidence="4 5" key="1">
    <citation type="submission" date="2019-05" db="EMBL/GenBank/DDBJ databases">
        <title>The compact genome of Giardia muris reveals important steps in the evolution of intestinal protozoan parasites.</title>
        <authorList>
            <person name="Xu F."/>
            <person name="Jimenez-Gonzalez A."/>
            <person name="Einarsson E."/>
            <person name="Astvaldsson A."/>
            <person name="Peirasmaki D."/>
            <person name="Eckmann L."/>
            <person name="Andersson J.O."/>
            <person name="Svard S.G."/>
            <person name="Jerlstrom-Hultqvist J."/>
        </authorList>
    </citation>
    <scope>NUCLEOTIDE SEQUENCE [LARGE SCALE GENOMIC DNA]</scope>
    <source>
        <strain evidence="4 5">Roberts-Thomson</strain>
    </source>
</reference>
<evidence type="ECO:0000256" key="1">
    <source>
        <dbReference type="ARBA" id="ARBA00022737"/>
    </source>
</evidence>
<dbReference type="GO" id="GO:0005634">
    <property type="term" value="C:nucleus"/>
    <property type="evidence" value="ECO:0007669"/>
    <property type="project" value="TreeGrafter"/>
</dbReference>
<dbReference type="SUPFAM" id="SSF48371">
    <property type="entry name" value="ARM repeat"/>
    <property type="match status" value="1"/>
</dbReference>
<accession>A0A4Z1SMG1</accession>
<proteinExistence type="predicted"/>
<dbReference type="VEuPathDB" id="GiardiaDB:GMRT_10544"/>
<keyword evidence="2 4" id="KW-0647">Proteasome</keyword>
<dbReference type="GO" id="GO:0043161">
    <property type="term" value="P:proteasome-mediated ubiquitin-dependent protein catabolic process"/>
    <property type="evidence" value="ECO:0007669"/>
    <property type="project" value="TreeGrafter"/>
</dbReference>
<keyword evidence="5" id="KW-1185">Reference proteome</keyword>
<evidence type="ECO:0000313" key="5">
    <source>
        <dbReference type="Proteomes" id="UP000315496"/>
    </source>
</evidence>
<evidence type="ECO:0000256" key="2">
    <source>
        <dbReference type="ARBA" id="ARBA00022942"/>
    </source>
</evidence>
<organism evidence="4 5">
    <name type="scientific">Giardia muris</name>
    <dbReference type="NCBI Taxonomy" id="5742"/>
    <lineage>
        <taxon>Eukaryota</taxon>
        <taxon>Metamonada</taxon>
        <taxon>Diplomonadida</taxon>
        <taxon>Hexamitidae</taxon>
        <taxon>Giardiinae</taxon>
        <taxon>Giardia</taxon>
    </lineage>
</organism>
<dbReference type="Proteomes" id="UP000315496">
    <property type="component" value="Chromosome 4"/>
</dbReference>
<comment type="caution">
    <text evidence="4">The sequence shown here is derived from an EMBL/GenBank/DDBJ whole genome shotgun (WGS) entry which is preliminary data.</text>
</comment>
<dbReference type="InterPro" id="IPR016024">
    <property type="entry name" value="ARM-type_fold"/>
</dbReference>
<dbReference type="OrthoDB" id="261572at2759"/>
<dbReference type="InterPro" id="IPR011989">
    <property type="entry name" value="ARM-like"/>
</dbReference>
<protein>
    <submittedName>
        <fullName evidence="4">Putative 26S proteasome regulatory subunit</fullName>
    </submittedName>
</protein>
<keyword evidence="1" id="KW-0677">Repeat</keyword>
<evidence type="ECO:0000313" key="4">
    <source>
        <dbReference type="EMBL" id="TNJ26876.1"/>
    </source>
</evidence>
<dbReference type="AlphaFoldDB" id="A0A4Z1SMG1"/>
<dbReference type="Gene3D" id="1.25.10.10">
    <property type="entry name" value="Leucine-rich Repeat Variant"/>
    <property type="match status" value="1"/>
</dbReference>